<reference evidence="2 3" key="1">
    <citation type="submission" date="2018-05" db="EMBL/GenBank/DDBJ databases">
        <title>Rhodohalobacter halophilus gen. nov., sp. nov., a moderately halophilic member of the family Balneolaceae.</title>
        <authorList>
            <person name="Liu Z.-W."/>
        </authorList>
    </citation>
    <scope>NUCLEOTIDE SEQUENCE [LARGE SCALE GENOMIC DNA]</scope>
    <source>
        <strain evidence="2 3">8A47</strain>
    </source>
</reference>
<dbReference type="GO" id="GO:0006313">
    <property type="term" value="P:DNA transposition"/>
    <property type="evidence" value="ECO:0007669"/>
    <property type="project" value="InterPro"/>
</dbReference>
<dbReference type="OrthoDB" id="9788881at2"/>
<dbReference type="EMBL" id="QGGB01000003">
    <property type="protein sequence ID" value="PWN07312.1"/>
    <property type="molecule type" value="Genomic_DNA"/>
</dbReference>
<dbReference type="Gene3D" id="3.30.70.1290">
    <property type="entry name" value="Transposase IS200-like"/>
    <property type="match status" value="1"/>
</dbReference>
<organism evidence="2 3">
    <name type="scientific">Rhodohalobacter mucosus</name>
    <dbReference type="NCBI Taxonomy" id="2079485"/>
    <lineage>
        <taxon>Bacteria</taxon>
        <taxon>Pseudomonadati</taxon>
        <taxon>Balneolota</taxon>
        <taxon>Balneolia</taxon>
        <taxon>Balneolales</taxon>
        <taxon>Balneolaceae</taxon>
        <taxon>Rhodohalobacter</taxon>
    </lineage>
</organism>
<comment type="caution">
    <text evidence="2">The sequence shown here is derived from an EMBL/GenBank/DDBJ whole genome shotgun (WGS) entry which is preliminary data.</text>
</comment>
<dbReference type="AlphaFoldDB" id="A0A316TXE0"/>
<dbReference type="InterPro" id="IPR002686">
    <property type="entry name" value="Transposase_17"/>
</dbReference>
<dbReference type="GO" id="GO:0004803">
    <property type="term" value="F:transposase activity"/>
    <property type="evidence" value="ECO:0007669"/>
    <property type="project" value="InterPro"/>
</dbReference>
<dbReference type="InterPro" id="IPR036515">
    <property type="entry name" value="Transposase_17_sf"/>
</dbReference>
<accession>A0A316TXE0</accession>
<dbReference type="PANTHER" id="PTHR34322">
    <property type="entry name" value="TRANSPOSASE, Y1_TNP DOMAIN-CONTAINING"/>
    <property type="match status" value="1"/>
</dbReference>
<evidence type="ECO:0000313" key="3">
    <source>
        <dbReference type="Proteomes" id="UP000245533"/>
    </source>
</evidence>
<dbReference type="SUPFAM" id="SSF143422">
    <property type="entry name" value="Transposase IS200-like"/>
    <property type="match status" value="1"/>
</dbReference>
<dbReference type="Proteomes" id="UP000245533">
    <property type="component" value="Unassembled WGS sequence"/>
</dbReference>
<name>A0A316TXE0_9BACT</name>
<keyword evidence="3" id="KW-1185">Reference proteome</keyword>
<protein>
    <recommendedName>
        <fullName evidence="1">Transposase IS200-like domain-containing protein</fullName>
    </recommendedName>
</protein>
<dbReference type="GO" id="GO:0003677">
    <property type="term" value="F:DNA binding"/>
    <property type="evidence" value="ECO:0007669"/>
    <property type="project" value="InterPro"/>
</dbReference>
<sequence length="238" mass="27864">MKFYPGELYHIFNRGNIRQKVFFESRNYIFFLEKMKTHLTPYCHILAWCLMPNHFHWLIKVKDNHEIERNDLSHLAKSDDQTNNLHSKCSNKQLATHHTSTKVIAQDGFQLLDVSQLNQNIGIMLRSYTRAINNAQKSKGSLFQQGTKSKNVNPGIEFRENYALICFLYILQNPVRAKLSADFSGWPYSAYLDYSGQRNGTLCNKELATELFNLPTDWNEFKEFVSQSLPENFQDHIF</sequence>
<gene>
    <name evidence="2" type="ORF">DDZ15_03320</name>
</gene>
<proteinExistence type="predicted"/>
<evidence type="ECO:0000313" key="2">
    <source>
        <dbReference type="EMBL" id="PWN07312.1"/>
    </source>
</evidence>
<dbReference type="SMART" id="SM01321">
    <property type="entry name" value="Y1_Tnp"/>
    <property type="match status" value="1"/>
</dbReference>
<dbReference type="PANTHER" id="PTHR34322:SF2">
    <property type="entry name" value="TRANSPOSASE IS200-LIKE DOMAIN-CONTAINING PROTEIN"/>
    <property type="match status" value="1"/>
</dbReference>
<evidence type="ECO:0000259" key="1">
    <source>
        <dbReference type="SMART" id="SM01321"/>
    </source>
</evidence>
<dbReference type="RefSeq" id="WP_109644876.1">
    <property type="nucleotide sequence ID" value="NZ_QGGB01000003.1"/>
</dbReference>
<feature type="domain" description="Transposase IS200-like" evidence="1">
    <location>
        <begin position="4"/>
        <end position="173"/>
    </location>
</feature>